<evidence type="ECO:0000256" key="1">
    <source>
        <dbReference type="SAM" id="MobiDB-lite"/>
    </source>
</evidence>
<feature type="region of interest" description="Disordered" evidence="1">
    <location>
        <begin position="92"/>
        <end position="116"/>
    </location>
</feature>
<dbReference type="OrthoDB" id="3202607at2759"/>
<dbReference type="STRING" id="97359.A0A550BRC0"/>
<dbReference type="Proteomes" id="UP000320762">
    <property type="component" value="Unassembled WGS sequence"/>
</dbReference>
<reference evidence="2 3" key="1">
    <citation type="journal article" date="2019" name="New Phytol.">
        <title>Comparative genomics reveals unique wood-decay strategies and fruiting body development in the Schizophyllaceae.</title>
        <authorList>
            <person name="Almasi E."/>
            <person name="Sahu N."/>
            <person name="Krizsan K."/>
            <person name="Balint B."/>
            <person name="Kovacs G.M."/>
            <person name="Kiss B."/>
            <person name="Cseklye J."/>
            <person name="Drula E."/>
            <person name="Henrissat B."/>
            <person name="Nagy I."/>
            <person name="Chovatia M."/>
            <person name="Adam C."/>
            <person name="LaButti K."/>
            <person name="Lipzen A."/>
            <person name="Riley R."/>
            <person name="Grigoriev I.V."/>
            <person name="Nagy L.G."/>
        </authorList>
    </citation>
    <scope>NUCLEOTIDE SEQUENCE [LARGE SCALE GENOMIC DNA]</scope>
    <source>
        <strain evidence="2 3">NL-1724</strain>
    </source>
</reference>
<evidence type="ECO:0008006" key="4">
    <source>
        <dbReference type="Google" id="ProtNLM"/>
    </source>
</evidence>
<name>A0A550BRC0_9AGAR</name>
<gene>
    <name evidence="2" type="ORF">BD626DRAFT_579563</name>
</gene>
<sequence>MHSRDQRRKRRKTAAQEQPERKRRHHQHVARSSPKHVDFDLRKARVASTGFRGLYEDEVHRTFTRQQLEAQGFVYFPWNGVDTIPLVAPLAADKSPGNAPPPEPDDVNSGREHQESWDDAHKALADAIDVQRTRATFGKCATEHRRGRFGAQAEGISHGGGQLRPARLVHNKAMTLVLTYLINLPAMIRVAHFASCVFATWAPQIHCYYADVLAALLLHDPDLFANFTQSVWCCITINFGPRTVTFPHRDYGNLPFGWCAITALGRFDPDAGGELILWDCKMIIRFPPGSTIIVPSAILQHSNTRIAKHERRFSVTQYTAGAIFRWAEHGFQLDEDYYADLTQEELAKDKETTEARWRRGRRMFSKFSDLVAAAEKALAK</sequence>
<proteinExistence type="predicted"/>
<dbReference type="Gene3D" id="3.60.130.30">
    <property type="match status" value="1"/>
</dbReference>
<comment type="caution">
    <text evidence="2">The sequence shown here is derived from an EMBL/GenBank/DDBJ whole genome shotgun (WGS) entry which is preliminary data.</text>
</comment>
<evidence type="ECO:0000313" key="2">
    <source>
        <dbReference type="EMBL" id="TRM55104.1"/>
    </source>
</evidence>
<evidence type="ECO:0000313" key="3">
    <source>
        <dbReference type="Proteomes" id="UP000320762"/>
    </source>
</evidence>
<keyword evidence="3" id="KW-1185">Reference proteome</keyword>
<feature type="compositionally biased region" description="Basic residues" evidence="1">
    <location>
        <begin position="1"/>
        <end position="13"/>
    </location>
</feature>
<dbReference type="AlphaFoldDB" id="A0A550BRC0"/>
<dbReference type="EMBL" id="VDMD01000339">
    <property type="protein sequence ID" value="TRM55104.1"/>
    <property type="molecule type" value="Genomic_DNA"/>
</dbReference>
<feature type="region of interest" description="Disordered" evidence="1">
    <location>
        <begin position="1"/>
        <end position="37"/>
    </location>
</feature>
<organism evidence="2 3">
    <name type="scientific">Schizophyllum amplum</name>
    <dbReference type="NCBI Taxonomy" id="97359"/>
    <lineage>
        <taxon>Eukaryota</taxon>
        <taxon>Fungi</taxon>
        <taxon>Dikarya</taxon>
        <taxon>Basidiomycota</taxon>
        <taxon>Agaricomycotina</taxon>
        <taxon>Agaricomycetes</taxon>
        <taxon>Agaricomycetidae</taxon>
        <taxon>Agaricales</taxon>
        <taxon>Schizophyllaceae</taxon>
        <taxon>Schizophyllum</taxon>
    </lineage>
</organism>
<protein>
    <recommendedName>
        <fullName evidence="4">2OGFeDO JBP1/TET oxygenase domain-containing protein</fullName>
    </recommendedName>
</protein>
<accession>A0A550BRC0</accession>